<feature type="signal peptide" evidence="1">
    <location>
        <begin position="1"/>
        <end position="18"/>
    </location>
</feature>
<sequence length="206" mass="22920">MKLTAVAVLSFAQSIALGAPSVPVLYDDVELQWTVQAFPTGPFIHLNGTIEQVHAQILKINPSFDKAYPPMYLPDTEEVNFEGKRTECGRPLGFADKRYIVKGIDYLRRLPFEVPKLPPGSCGRVSCSWDSAIKWCNHNRHVQHLKSMKTLADGAEHLVANCNKYPFVPIETSARINAPHGTMVDRVSGQVWHEGGWSVIVGVEHC</sequence>
<dbReference type="EMBL" id="JAULSY010000020">
    <property type="protein sequence ID" value="KAK0671569.1"/>
    <property type="molecule type" value="Genomic_DNA"/>
</dbReference>
<gene>
    <name evidence="2" type="ORF">QBC41DRAFT_385614</name>
</gene>
<feature type="chain" id="PRO_5041430424" evidence="1">
    <location>
        <begin position="19"/>
        <end position="206"/>
    </location>
</feature>
<accession>A0AA40DDZ6</accession>
<organism evidence="2 3">
    <name type="scientific">Cercophora samala</name>
    <dbReference type="NCBI Taxonomy" id="330535"/>
    <lineage>
        <taxon>Eukaryota</taxon>
        <taxon>Fungi</taxon>
        <taxon>Dikarya</taxon>
        <taxon>Ascomycota</taxon>
        <taxon>Pezizomycotina</taxon>
        <taxon>Sordariomycetes</taxon>
        <taxon>Sordariomycetidae</taxon>
        <taxon>Sordariales</taxon>
        <taxon>Lasiosphaeriaceae</taxon>
        <taxon>Cercophora</taxon>
    </lineage>
</organism>
<reference evidence="2" key="1">
    <citation type="submission" date="2023-06" db="EMBL/GenBank/DDBJ databases">
        <title>Genome-scale phylogeny and comparative genomics of the fungal order Sordariales.</title>
        <authorList>
            <consortium name="Lawrence Berkeley National Laboratory"/>
            <person name="Hensen N."/>
            <person name="Bonometti L."/>
            <person name="Westerberg I."/>
            <person name="Brannstrom I.O."/>
            <person name="Guillou S."/>
            <person name="Cros-Aarteil S."/>
            <person name="Calhoun S."/>
            <person name="Haridas S."/>
            <person name="Kuo A."/>
            <person name="Mondo S."/>
            <person name="Pangilinan J."/>
            <person name="Riley R."/>
            <person name="Labutti K."/>
            <person name="Andreopoulos B."/>
            <person name="Lipzen A."/>
            <person name="Chen C."/>
            <person name="Yanf M."/>
            <person name="Daum C."/>
            <person name="Ng V."/>
            <person name="Clum A."/>
            <person name="Steindorff A."/>
            <person name="Ohm R."/>
            <person name="Martin F."/>
            <person name="Silar P."/>
            <person name="Natvig D."/>
            <person name="Lalanne C."/>
            <person name="Gautier V."/>
            <person name="Ament-Velasquez S.L."/>
            <person name="Kruys A."/>
            <person name="Hutchinson M.I."/>
            <person name="Powell A.J."/>
            <person name="Barry K."/>
            <person name="Miller A.N."/>
            <person name="Grigoriev I.V."/>
            <person name="Debuchy R."/>
            <person name="Gladieux P."/>
            <person name="Thoren M.H."/>
            <person name="Johannesson H."/>
        </authorList>
    </citation>
    <scope>NUCLEOTIDE SEQUENCE</scope>
    <source>
        <strain evidence="2">CBS 307.81</strain>
    </source>
</reference>
<keyword evidence="1" id="KW-0732">Signal</keyword>
<evidence type="ECO:0000313" key="3">
    <source>
        <dbReference type="Proteomes" id="UP001174997"/>
    </source>
</evidence>
<keyword evidence="3" id="KW-1185">Reference proteome</keyword>
<dbReference type="AlphaFoldDB" id="A0AA40DDZ6"/>
<evidence type="ECO:0000256" key="1">
    <source>
        <dbReference type="SAM" id="SignalP"/>
    </source>
</evidence>
<name>A0AA40DDZ6_9PEZI</name>
<dbReference type="PANTHER" id="PTHR35605">
    <property type="entry name" value="ECP2 EFFECTOR PROTEIN DOMAIN-CONTAINING PROTEIN-RELATED"/>
    <property type="match status" value="1"/>
</dbReference>
<dbReference type="PANTHER" id="PTHR35605:SF1">
    <property type="entry name" value="ECP2 EFFECTOR PROTEIN DOMAIN-CONTAINING PROTEIN-RELATED"/>
    <property type="match status" value="1"/>
</dbReference>
<comment type="caution">
    <text evidence="2">The sequence shown here is derived from an EMBL/GenBank/DDBJ whole genome shotgun (WGS) entry which is preliminary data.</text>
</comment>
<evidence type="ECO:0000313" key="2">
    <source>
        <dbReference type="EMBL" id="KAK0671569.1"/>
    </source>
</evidence>
<protein>
    <submittedName>
        <fullName evidence="2">Uncharacterized protein</fullName>
    </submittedName>
</protein>
<dbReference type="Proteomes" id="UP001174997">
    <property type="component" value="Unassembled WGS sequence"/>
</dbReference>
<proteinExistence type="predicted"/>